<dbReference type="EMBL" id="FNWU01000009">
    <property type="protein sequence ID" value="SEH58110.1"/>
    <property type="molecule type" value="Genomic_DNA"/>
</dbReference>
<keyword evidence="3" id="KW-1185">Reference proteome</keyword>
<reference evidence="2 3" key="1">
    <citation type="submission" date="2016-10" db="EMBL/GenBank/DDBJ databases">
        <authorList>
            <person name="de Groot N.N."/>
        </authorList>
    </citation>
    <scope>NUCLEOTIDE SEQUENCE [LARGE SCALE GENOMIC DNA]</scope>
    <source>
        <strain evidence="2 3">IBRC-M10418</strain>
    </source>
</reference>
<evidence type="ECO:0000259" key="1">
    <source>
        <dbReference type="Pfam" id="PF25955"/>
    </source>
</evidence>
<name>A0A1H6J7V2_9EURY</name>
<evidence type="ECO:0000313" key="2">
    <source>
        <dbReference type="EMBL" id="SEH58110.1"/>
    </source>
</evidence>
<gene>
    <name evidence="2" type="ORF">SAMN05192561_10921</name>
</gene>
<evidence type="ECO:0000313" key="3">
    <source>
        <dbReference type="Proteomes" id="UP000199215"/>
    </source>
</evidence>
<dbReference type="AlphaFoldDB" id="A0A1H6J7V2"/>
<proteinExistence type="predicted"/>
<protein>
    <recommendedName>
        <fullName evidence="1">DUF7992 domain-containing protein</fullName>
    </recommendedName>
</protein>
<dbReference type="Pfam" id="PF25955">
    <property type="entry name" value="DUF7992"/>
    <property type="match status" value="1"/>
</dbReference>
<dbReference type="Proteomes" id="UP000199215">
    <property type="component" value="Unassembled WGS sequence"/>
</dbReference>
<sequence length="140" mass="16546">MPREFEWQEETLGAEDFYRGDIEDLLQDGAWQEGFNEWVEYTTLDEEHVDSINDQRLFQAFDFYWDPSEDRLRFDAPRVPDEWQQEHPIESRDSITRSLIAGELADLGHAVLEVLEGYLDRNDEDSDYGWGADTYGTRDE</sequence>
<dbReference type="InterPro" id="IPR058305">
    <property type="entry name" value="DUF7992"/>
</dbReference>
<dbReference type="STRING" id="1267564.SAMN05192561_10921"/>
<accession>A0A1H6J7V2</accession>
<organism evidence="2 3">
    <name type="scientific">Halopenitus malekzadehii</name>
    <dbReference type="NCBI Taxonomy" id="1267564"/>
    <lineage>
        <taxon>Archaea</taxon>
        <taxon>Methanobacteriati</taxon>
        <taxon>Methanobacteriota</taxon>
        <taxon>Stenosarchaea group</taxon>
        <taxon>Halobacteria</taxon>
        <taxon>Halobacteriales</taxon>
        <taxon>Haloferacaceae</taxon>
        <taxon>Halopenitus</taxon>
    </lineage>
</organism>
<feature type="domain" description="DUF7992" evidence="1">
    <location>
        <begin position="9"/>
        <end position="126"/>
    </location>
</feature>